<feature type="region of interest" description="Disordered" evidence="8">
    <location>
        <begin position="1"/>
        <end position="36"/>
    </location>
</feature>
<keyword evidence="2 7" id="KW-0813">Transport</keyword>
<comment type="caution">
    <text evidence="10">The sequence shown here is derived from an EMBL/GenBank/DDBJ whole genome shotgun (WGS) entry which is preliminary data.</text>
</comment>
<evidence type="ECO:0000313" key="11">
    <source>
        <dbReference type="Proteomes" id="UP001499993"/>
    </source>
</evidence>
<dbReference type="SUPFAM" id="SSF161098">
    <property type="entry name" value="MetI-like"/>
    <property type="match status" value="1"/>
</dbReference>
<feature type="transmembrane region" description="Helical" evidence="7">
    <location>
        <begin position="225"/>
        <end position="250"/>
    </location>
</feature>
<evidence type="ECO:0000259" key="9">
    <source>
        <dbReference type="PROSITE" id="PS50928"/>
    </source>
</evidence>
<feature type="compositionally biased region" description="Low complexity" evidence="8">
    <location>
        <begin position="19"/>
        <end position="33"/>
    </location>
</feature>
<evidence type="ECO:0000256" key="3">
    <source>
        <dbReference type="ARBA" id="ARBA00022475"/>
    </source>
</evidence>
<feature type="transmembrane region" description="Helical" evidence="7">
    <location>
        <begin position="55"/>
        <end position="73"/>
    </location>
</feature>
<sequence length="319" mass="35249">MTEHDLLATDSRAERRGRAPAPGANGPSSGGVPRPRAALRRADWPGLVRRTGKHALLTTVGLVMIYPLLWMAASSLKPDALIFRDPSLIPSEVDLSNYTLGWTALAHPFTHYLLNSLVVVAGAVLGNLVSCSMAGYAFARLNFRGRKLWFAVMLMSIMLPIHVVIVPQYVLFSSLDWINTYLPLVVPKLLATDAFFIFLMVQFFRGVPRDLTEAAHIDGAGHARIFLQVMLPLSTPALATTAIFTFIWTWNDFFSQLIFLTDPEMYTVPVALRTFVDSTSDSSWGSLMAMSVVSLVPIFVIFLFGQRYLVRGIATTGLK</sequence>
<evidence type="ECO:0000256" key="2">
    <source>
        <dbReference type="ARBA" id="ARBA00022448"/>
    </source>
</evidence>
<dbReference type="Proteomes" id="UP001499993">
    <property type="component" value="Unassembled WGS sequence"/>
</dbReference>
<evidence type="ECO:0000256" key="4">
    <source>
        <dbReference type="ARBA" id="ARBA00022692"/>
    </source>
</evidence>
<name>A0ABP9GDE5_9ACTN</name>
<feature type="compositionally biased region" description="Basic and acidic residues" evidence="8">
    <location>
        <begin position="1"/>
        <end position="17"/>
    </location>
</feature>
<dbReference type="EMBL" id="BAABIK010000009">
    <property type="protein sequence ID" value="GAA4938923.1"/>
    <property type="molecule type" value="Genomic_DNA"/>
</dbReference>
<feature type="transmembrane region" description="Helical" evidence="7">
    <location>
        <begin position="184"/>
        <end position="204"/>
    </location>
</feature>
<accession>A0ABP9GDE5</accession>
<dbReference type="InterPro" id="IPR000515">
    <property type="entry name" value="MetI-like"/>
</dbReference>
<comment type="similarity">
    <text evidence="7">Belongs to the binding-protein-dependent transport system permease family.</text>
</comment>
<dbReference type="Pfam" id="PF00528">
    <property type="entry name" value="BPD_transp_1"/>
    <property type="match status" value="1"/>
</dbReference>
<organism evidence="10 11">
    <name type="scientific">Streptomonospora halophila</name>
    <dbReference type="NCBI Taxonomy" id="427369"/>
    <lineage>
        <taxon>Bacteria</taxon>
        <taxon>Bacillati</taxon>
        <taxon>Actinomycetota</taxon>
        <taxon>Actinomycetes</taxon>
        <taxon>Streptosporangiales</taxon>
        <taxon>Nocardiopsidaceae</taxon>
        <taxon>Streptomonospora</taxon>
    </lineage>
</organism>
<dbReference type="InterPro" id="IPR035906">
    <property type="entry name" value="MetI-like_sf"/>
</dbReference>
<dbReference type="PROSITE" id="PS50928">
    <property type="entry name" value="ABC_TM1"/>
    <property type="match status" value="1"/>
</dbReference>
<dbReference type="CDD" id="cd06261">
    <property type="entry name" value="TM_PBP2"/>
    <property type="match status" value="1"/>
</dbReference>
<feature type="transmembrane region" description="Helical" evidence="7">
    <location>
        <begin position="112"/>
        <end position="136"/>
    </location>
</feature>
<comment type="subcellular location">
    <subcellularLocation>
        <location evidence="1 7">Cell membrane</location>
        <topology evidence="1 7">Multi-pass membrane protein</topology>
    </subcellularLocation>
</comment>
<keyword evidence="4 7" id="KW-0812">Transmembrane</keyword>
<evidence type="ECO:0000256" key="1">
    <source>
        <dbReference type="ARBA" id="ARBA00004651"/>
    </source>
</evidence>
<dbReference type="RefSeq" id="WP_345556385.1">
    <property type="nucleotide sequence ID" value="NZ_BAABIK010000009.1"/>
</dbReference>
<protein>
    <submittedName>
        <fullName evidence="10">Carbohydrate ABC transporter permease</fullName>
    </submittedName>
</protein>
<evidence type="ECO:0000256" key="5">
    <source>
        <dbReference type="ARBA" id="ARBA00022989"/>
    </source>
</evidence>
<dbReference type="Gene3D" id="1.10.3720.10">
    <property type="entry name" value="MetI-like"/>
    <property type="match status" value="1"/>
</dbReference>
<keyword evidence="3" id="KW-1003">Cell membrane</keyword>
<keyword evidence="5 7" id="KW-1133">Transmembrane helix</keyword>
<feature type="domain" description="ABC transmembrane type-1" evidence="9">
    <location>
        <begin position="113"/>
        <end position="305"/>
    </location>
</feature>
<reference evidence="11" key="1">
    <citation type="journal article" date="2019" name="Int. J. Syst. Evol. Microbiol.">
        <title>The Global Catalogue of Microorganisms (GCM) 10K type strain sequencing project: providing services to taxonomists for standard genome sequencing and annotation.</title>
        <authorList>
            <consortium name="The Broad Institute Genomics Platform"/>
            <consortium name="The Broad Institute Genome Sequencing Center for Infectious Disease"/>
            <person name="Wu L."/>
            <person name="Ma J."/>
        </authorList>
    </citation>
    <scope>NUCLEOTIDE SEQUENCE [LARGE SCALE GENOMIC DNA]</scope>
    <source>
        <strain evidence="11">JCM 18123</strain>
    </source>
</reference>
<evidence type="ECO:0000256" key="8">
    <source>
        <dbReference type="SAM" id="MobiDB-lite"/>
    </source>
</evidence>
<feature type="transmembrane region" description="Helical" evidence="7">
    <location>
        <begin position="284"/>
        <end position="304"/>
    </location>
</feature>
<dbReference type="PANTHER" id="PTHR43744">
    <property type="entry name" value="ABC TRANSPORTER PERMEASE PROTEIN MG189-RELATED-RELATED"/>
    <property type="match status" value="1"/>
</dbReference>
<feature type="transmembrane region" description="Helical" evidence="7">
    <location>
        <begin position="148"/>
        <end position="172"/>
    </location>
</feature>
<keyword evidence="6 7" id="KW-0472">Membrane</keyword>
<proteinExistence type="inferred from homology"/>
<keyword evidence="11" id="KW-1185">Reference proteome</keyword>
<gene>
    <name evidence="10" type="ORF">GCM10023224_20310</name>
</gene>
<evidence type="ECO:0000313" key="10">
    <source>
        <dbReference type="EMBL" id="GAA4938923.1"/>
    </source>
</evidence>
<evidence type="ECO:0000256" key="7">
    <source>
        <dbReference type="RuleBase" id="RU363032"/>
    </source>
</evidence>
<evidence type="ECO:0000256" key="6">
    <source>
        <dbReference type="ARBA" id="ARBA00023136"/>
    </source>
</evidence>
<dbReference type="PANTHER" id="PTHR43744:SF6">
    <property type="entry name" value="ABC TRANSPORTER PERMEASE PROTEIN YESQ-RELATED"/>
    <property type="match status" value="1"/>
</dbReference>